<dbReference type="OrthoDB" id="2420415at2759"/>
<name>K2MXD9_TRYCR</name>
<feature type="domain" description="USP" evidence="2">
    <location>
        <begin position="507"/>
        <end position="1066"/>
    </location>
</feature>
<dbReference type="GO" id="GO:0005829">
    <property type="term" value="C:cytosol"/>
    <property type="evidence" value="ECO:0007669"/>
    <property type="project" value="TreeGrafter"/>
</dbReference>
<evidence type="ECO:0000259" key="2">
    <source>
        <dbReference type="PROSITE" id="PS50235"/>
    </source>
</evidence>
<dbReference type="InterPro" id="IPR050164">
    <property type="entry name" value="Peptidase_C19"/>
</dbReference>
<feature type="compositionally biased region" description="Basic and acidic residues" evidence="1">
    <location>
        <begin position="1104"/>
        <end position="1124"/>
    </location>
</feature>
<reference evidence="3 4" key="1">
    <citation type="journal article" date="2012" name="BMC Genomics">
        <title>Comparative genomic analysis of human infective Trypanosoma cruzi lineages with the bat-restricted subspecies T. cruzi marinkellei.</title>
        <authorList>
            <person name="Franzen O."/>
            <person name="Talavera-Lopez C."/>
            <person name="Ochaya S."/>
            <person name="Butler C.E."/>
            <person name="Messenger L.A."/>
            <person name="Lewis M.D."/>
            <person name="Llewellyn M.S."/>
            <person name="Marinkelle C.J."/>
            <person name="Tyler K.M."/>
            <person name="Miles M.A."/>
            <person name="Andersson B."/>
        </authorList>
    </citation>
    <scope>NUCLEOTIDE SEQUENCE [LARGE SCALE GENOMIC DNA]</scope>
    <source>
        <strain evidence="3 4">B7</strain>
    </source>
</reference>
<feature type="region of interest" description="Disordered" evidence="1">
    <location>
        <begin position="1091"/>
        <end position="1142"/>
    </location>
</feature>
<evidence type="ECO:0000313" key="3">
    <source>
        <dbReference type="EMBL" id="EKF30454.1"/>
    </source>
</evidence>
<comment type="caution">
    <text evidence="3">The sequence shown here is derived from an EMBL/GenBank/DDBJ whole genome shotgun (WGS) entry which is preliminary data.</text>
</comment>
<gene>
    <name evidence="3" type="ORF">MOQ_005734</name>
</gene>
<evidence type="ECO:0000256" key="1">
    <source>
        <dbReference type="SAM" id="MobiDB-lite"/>
    </source>
</evidence>
<dbReference type="Gene3D" id="3.90.70.10">
    <property type="entry name" value="Cysteine proteinases"/>
    <property type="match status" value="1"/>
</dbReference>
<dbReference type="PROSITE" id="PS00973">
    <property type="entry name" value="USP_2"/>
    <property type="match status" value="1"/>
</dbReference>
<dbReference type="GO" id="GO:0005634">
    <property type="term" value="C:nucleus"/>
    <property type="evidence" value="ECO:0007669"/>
    <property type="project" value="TreeGrafter"/>
</dbReference>
<feature type="compositionally biased region" description="Polar residues" evidence="1">
    <location>
        <begin position="697"/>
        <end position="712"/>
    </location>
</feature>
<dbReference type="InterPro" id="IPR018200">
    <property type="entry name" value="USP_CS"/>
</dbReference>
<dbReference type="AlphaFoldDB" id="K2MXD9"/>
<keyword evidence="3" id="KW-0378">Hydrolase</keyword>
<dbReference type="PANTHER" id="PTHR24006">
    <property type="entry name" value="UBIQUITIN CARBOXYL-TERMINAL HYDROLASE"/>
    <property type="match status" value="1"/>
</dbReference>
<dbReference type="Proteomes" id="UP000007350">
    <property type="component" value="Unassembled WGS sequence"/>
</dbReference>
<dbReference type="InterPro" id="IPR028889">
    <property type="entry name" value="USP"/>
</dbReference>
<dbReference type="InterPro" id="IPR001394">
    <property type="entry name" value="Peptidase_C19_UCH"/>
</dbReference>
<proteinExistence type="predicted"/>
<dbReference type="Pfam" id="PF00443">
    <property type="entry name" value="UCH"/>
    <property type="match status" value="1"/>
</dbReference>
<keyword evidence="4" id="KW-1185">Reference proteome</keyword>
<dbReference type="PROSITE" id="PS50235">
    <property type="entry name" value="USP_3"/>
    <property type="match status" value="1"/>
</dbReference>
<dbReference type="PANTHER" id="PTHR24006:SF908">
    <property type="entry name" value="DEUBIQUITINATING APOPTOTIC INHIBITOR, ISOFORM A"/>
    <property type="match status" value="1"/>
</dbReference>
<feature type="region of interest" description="Disordered" evidence="1">
    <location>
        <begin position="677"/>
        <end position="727"/>
    </location>
</feature>
<accession>K2MXD9</accession>
<dbReference type="InterPro" id="IPR038765">
    <property type="entry name" value="Papain-like_cys_pep_sf"/>
</dbReference>
<organism evidence="3 4">
    <name type="scientific">Trypanosoma cruzi marinkellei</name>
    <dbReference type="NCBI Taxonomy" id="85056"/>
    <lineage>
        <taxon>Eukaryota</taxon>
        <taxon>Discoba</taxon>
        <taxon>Euglenozoa</taxon>
        <taxon>Kinetoplastea</taxon>
        <taxon>Metakinetoplastina</taxon>
        <taxon>Trypanosomatida</taxon>
        <taxon>Trypanosomatidae</taxon>
        <taxon>Trypanosoma</taxon>
        <taxon>Schizotrypanum</taxon>
    </lineage>
</organism>
<dbReference type="EMBL" id="AHKC01012079">
    <property type="protein sequence ID" value="EKF30454.1"/>
    <property type="molecule type" value="Genomic_DNA"/>
</dbReference>
<sequence length="1142" mass="127256">MVCTSGNASSHCSFSSMQQQQNLLFGVERLMTSTYPPARFEPRPTTLLKRKIDVINCITRRVRRISQGLMDGKCSFENRRALAHTIVHSALQAAYPNCRRDIFVASPCEEAQGSSLHADTIAEAFLCDTATYADPLIYASVLSSFIVYGVDFASSRHGPRVNSAGSNNVIPPLPSLDAALYCLHKAVKAIYVKMIMSIGGPILRYADENNILTRKPCPGEFIESFHALANGYTLISLLRFFAEEEVVEGGNAGEETATADPLHRDKPLRYTTAVLYRLFDAELGSASHEASLSSSSPSSSPSPSSSLLLVPSISSTFASGFKSAINAYSAAGIKWNLSNKTNLKEARKLLFHFPPLVRAMVVLMAYYCRHFPALYHSVVKIVEAPFILDQFVHSALLYFPMRSQEEMERERSMFCVKKNRSLVGTVKQVTESEPANDAWPKALTTLDSGESGGAHPEEEETLFPELLKRRRMHVSWQTNSMLEDRSLPKKTALLQSTETRELPFACVGLLNVGNTCFVNSFTQLFFAARHFRMDLLRETTPRIVPLLLSLFNETAPGDEDGRRGIIRHRPITGPQVTTGFVLLMLQMHWMVTHGHSGGVVDTRFFRDVLPEPFNDGFQHDASEYGKVLMELLDNSSASEALWNATSVVEEEEDDYNNNNNNTVGRRAYSLQQECEEYEHKTKRNREEQESLGGGRFTANSLPANAQTQTEINQRSERKRNGHGGGNGVGVGLSTVVARWFGGVTASLIECMACHHTRTQLSPFWDISVPLRREEEEEEERPRTCHAEVVSHERENLDENAHVLRSEDGHIAITNYYAQDADAAGVPVAQGEEEEEETRQQPSLQELLESVLNYQDSGELLHGDNMTYCESCRRREPVILRTAVHTTCRRALPLAGNYMQGVQGQLQEKDIEGVPFYLTLQLNRFQYVRETGNHEKVMDKVTINKVISLPVRVAMRGMGRMAEEDEEDVGEVVHERIHYRLIAVLVHSGSSPRSGHYFTLLRSHMNAENAEEEEEEEEDDNTRDSWVLANDSIVSFLNAETAENVLSGASGIFGRSETPYIILYERCEYLPPATDDLDIPAAIEQLLRELVKPGNHAPPPSEGNKGNDRDDHGGDGGSGGDKDSGADIFGPCNTFWDEGAPIF</sequence>
<dbReference type="SUPFAM" id="SSF54001">
    <property type="entry name" value="Cysteine proteinases"/>
    <property type="match status" value="1"/>
</dbReference>
<dbReference type="GO" id="GO:0016579">
    <property type="term" value="P:protein deubiquitination"/>
    <property type="evidence" value="ECO:0007669"/>
    <property type="project" value="InterPro"/>
</dbReference>
<dbReference type="GO" id="GO:0004843">
    <property type="term" value="F:cysteine-type deubiquitinase activity"/>
    <property type="evidence" value="ECO:0007669"/>
    <property type="project" value="InterPro"/>
</dbReference>
<protein>
    <submittedName>
        <fullName evidence="3">Ubiquitin hydrolase, putative</fullName>
    </submittedName>
</protein>
<evidence type="ECO:0000313" key="4">
    <source>
        <dbReference type="Proteomes" id="UP000007350"/>
    </source>
</evidence>